<dbReference type="OrthoDB" id="3263429at2759"/>
<comment type="caution">
    <text evidence="2">The sequence shown here is derived from an EMBL/GenBank/DDBJ whole genome shotgun (WGS) entry which is preliminary data.</text>
</comment>
<sequence length="69" mass="7513">MPFVQSGANASATFGTYNDIAGDQTNNTKSVTTGNIKAGDGGRYRRSGGSRRHCQYILNRPRQLLNHIT</sequence>
<evidence type="ECO:0000256" key="1">
    <source>
        <dbReference type="SAM" id="MobiDB-lite"/>
    </source>
</evidence>
<name>A0A286U4V1_9AGAM</name>
<keyword evidence="3" id="KW-1185">Reference proteome</keyword>
<accession>A0A286U4V1</accession>
<reference evidence="2 3" key="1">
    <citation type="journal article" date="2017" name="Mol. Ecol.">
        <title>Comparative and population genomic landscape of Phellinus noxius: A hypervariable fungus causing root rot in trees.</title>
        <authorList>
            <person name="Chung C.L."/>
            <person name="Lee T.J."/>
            <person name="Akiba M."/>
            <person name="Lee H.H."/>
            <person name="Kuo T.H."/>
            <person name="Liu D."/>
            <person name="Ke H.M."/>
            <person name="Yokoi T."/>
            <person name="Roa M.B."/>
            <person name="Lu M.J."/>
            <person name="Chang Y.Y."/>
            <person name="Ann P.J."/>
            <person name="Tsai J.N."/>
            <person name="Chen C.Y."/>
            <person name="Tzean S.S."/>
            <person name="Ota Y."/>
            <person name="Hattori T."/>
            <person name="Sahashi N."/>
            <person name="Liou R.F."/>
            <person name="Kikuchi T."/>
            <person name="Tsai I.J."/>
        </authorList>
    </citation>
    <scope>NUCLEOTIDE SEQUENCE [LARGE SCALE GENOMIC DNA]</scope>
    <source>
        <strain evidence="2 3">FFPRI411160</strain>
    </source>
</reference>
<organism evidence="2 3">
    <name type="scientific">Pyrrhoderma noxium</name>
    <dbReference type="NCBI Taxonomy" id="2282107"/>
    <lineage>
        <taxon>Eukaryota</taxon>
        <taxon>Fungi</taxon>
        <taxon>Dikarya</taxon>
        <taxon>Basidiomycota</taxon>
        <taxon>Agaricomycotina</taxon>
        <taxon>Agaricomycetes</taxon>
        <taxon>Hymenochaetales</taxon>
        <taxon>Hymenochaetaceae</taxon>
        <taxon>Pyrrhoderma</taxon>
    </lineage>
</organism>
<evidence type="ECO:0000313" key="2">
    <source>
        <dbReference type="EMBL" id="PAV14610.1"/>
    </source>
</evidence>
<dbReference type="InParanoid" id="A0A286U4V1"/>
<dbReference type="Proteomes" id="UP000217199">
    <property type="component" value="Unassembled WGS sequence"/>
</dbReference>
<evidence type="ECO:0000313" key="3">
    <source>
        <dbReference type="Proteomes" id="UP000217199"/>
    </source>
</evidence>
<protein>
    <submittedName>
        <fullName evidence="2">Uncharacterized protein</fullName>
    </submittedName>
</protein>
<feature type="compositionally biased region" description="Polar residues" evidence="1">
    <location>
        <begin position="23"/>
        <end position="35"/>
    </location>
</feature>
<dbReference type="AlphaFoldDB" id="A0A286U4V1"/>
<dbReference type="EMBL" id="NBII01000012">
    <property type="protein sequence ID" value="PAV14610.1"/>
    <property type="molecule type" value="Genomic_DNA"/>
</dbReference>
<feature type="region of interest" description="Disordered" evidence="1">
    <location>
        <begin position="14"/>
        <end position="50"/>
    </location>
</feature>
<proteinExistence type="predicted"/>
<gene>
    <name evidence="2" type="ORF">PNOK_0968800</name>
</gene>